<organism evidence="2 3">
    <name type="scientific">Podarcis lilfordi</name>
    <name type="common">Lilford's wall lizard</name>
    <dbReference type="NCBI Taxonomy" id="74358"/>
    <lineage>
        <taxon>Eukaryota</taxon>
        <taxon>Metazoa</taxon>
        <taxon>Chordata</taxon>
        <taxon>Craniata</taxon>
        <taxon>Vertebrata</taxon>
        <taxon>Euteleostomi</taxon>
        <taxon>Lepidosauria</taxon>
        <taxon>Squamata</taxon>
        <taxon>Bifurcata</taxon>
        <taxon>Unidentata</taxon>
        <taxon>Episquamata</taxon>
        <taxon>Laterata</taxon>
        <taxon>Lacertibaenia</taxon>
        <taxon>Lacertidae</taxon>
        <taxon>Podarcis</taxon>
    </lineage>
</organism>
<protein>
    <submittedName>
        <fullName evidence="2">Uncharacterized protein</fullName>
    </submittedName>
</protein>
<reference evidence="2" key="1">
    <citation type="submission" date="2022-12" db="EMBL/GenBank/DDBJ databases">
        <authorList>
            <person name="Alioto T."/>
            <person name="Alioto T."/>
            <person name="Gomez Garrido J."/>
        </authorList>
    </citation>
    <scope>NUCLEOTIDE SEQUENCE</scope>
</reference>
<feature type="compositionally biased region" description="Gly residues" evidence="1">
    <location>
        <begin position="49"/>
        <end position="68"/>
    </location>
</feature>
<feature type="region of interest" description="Disordered" evidence="1">
    <location>
        <begin position="1"/>
        <end position="76"/>
    </location>
</feature>
<dbReference type="EMBL" id="OX395127">
    <property type="protein sequence ID" value="CAI5767208.1"/>
    <property type="molecule type" value="Genomic_DNA"/>
</dbReference>
<dbReference type="Proteomes" id="UP001178461">
    <property type="component" value="Chromosome 2"/>
</dbReference>
<name>A0AA35JYT9_9SAUR</name>
<evidence type="ECO:0000313" key="3">
    <source>
        <dbReference type="Proteomes" id="UP001178461"/>
    </source>
</evidence>
<accession>A0AA35JYT9</accession>
<evidence type="ECO:0000313" key="2">
    <source>
        <dbReference type="EMBL" id="CAI5767208.1"/>
    </source>
</evidence>
<keyword evidence="3" id="KW-1185">Reference proteome</keyword>
<evidence type="ECO:0000256" key="1">
    <source>
        <dbReference type="SAM" id="MobiDB-lite"/>
    </source>
</evidence>
<gene>
    <name evidence="2" type="ORF">PODLI_1B011710</name>
</gene>
<sequence length="146" mass="14781">MSLDGPINEASDNKLAPGLVHMDPGKPPTPRLTRAFATPPPPPGQAGVSNGGGETGGRSQGGGKGAGPGERAAPAIEDSALQARGLELRELGWLWNKCLGASKAAILDGERSGRLGVREEPSELEEVAAQAAAAAAPERDGQGWST</sequence>
<proteinExistence type="predicted"/>
<dbReference type="AlphaFoldDB" id="A0AA35JYT9"/>